<dbReference type="EMBL" id="JAHQIW010005787">
    <property type="protein sequence ID" value="KAJ1367149.1"/>
    <property type="molecule type" value="Genomic_DNA"/>
</dbReference>
<evidence type="ECO:0000313" key="3">
    <source>
        <dbReference type="Proteomes" id="UP001196413"/>
    </source>
</evidence>
<evidence type="ECO:0000256" key="1">
    <source>
        <dbReference type="SAM" id="MobiDB-lite"/>
    </source>
</evidence>
<organism evidence="2 3">
    <name type="scientific">Parelaphostrongylus tenuis</name>
    <name type="common">Meningeal worm</name>
    <dbReference type="NCBI Taxonomy" id="148309"/>
    <lineage>
        <taxon>Eukaryota</taxon>
        <taxon>Metazoa</taxon>
        <taxon>Ecdysozoa</taxon>
        <taxon>Nematoda</taxon>
        <taxon>Chromadorea</taxon>
        <taxon>Rhabditida</taxon>
        <taxon>Rhabditina</taxon>
        <taxon>Rhabditomorpha</taxon>
        <taxon>Strongyloidea</taxon>
        <taxon>Metastrongylidae</taxon>
        <taxon>Parelaphostrongylus</taxon>
    </lineage>
</organism>
<keyword evidence="3" id="KW-1185">Reference proteome</keyword>
<comment type="caution">
    <text evidence="2">The sequence shown here is derived from an EMBL/GenBank/DDBJ whole genome shotgun (WGS) entry which is preliminary data.</text>
</comment>
<proteinExistence type="predicted"/>
<gene>
    <name evidence="2" type="ORF">KIN20_028004</name>
</gene>
<accession>A0AAD5R0E7</accession>
<reference evidence="2" key="1">
    <citation type="submission" date="2021-06" db="EMBL/GenBank/DDBJ databases">
        <title>Parelaphostrongylus tenuis whole genome reference sequence.</title>
        <authorList>
            <person name="Garwood T.J."/>
            <person name="Larsen P.A."/>
            <person name="Fountain-Jones N.M."/>
            <person name="Garbe J.R."/>
            <person name="Macchietto M.G."/>
            <person name="Kania S.A."/>
            <person name="Gerhold R.W."/>
            <person name="Richards J.E."/>
            <person name="Wolf T.M."/>
        </authorList>
    </citation>
    <scope>NUCLEOTIDE SEQUENCE</scope>
    <source>
        <strain evidence="2">MNPRO001-30</strain>
        <tissue evidence="2">Meninges</tissue>
    </source>
</reference>
<dbReference type="AlphaFoldDB" id="A0AAD5R0E7"/>
<sequence length="97" mass="10279">MPLSYAKIGAIFGGARCQELGNGSCVADKSKLGVFYDNLKEASGSEKFSYNFIMDSAMSDWEQPSKMNIGKNINNGRAEQDGSVGVGGRPAEGHSTP</sequence>
<protein>
    <submittedName>
        <fullName evidence="2">Uncharacterized protein</fullName>
    </submittedName>
</protein>
<evidence type="ECO:0000313" key="2">
    <source>
        <dbReference type="EMBL" id="KAJ1367149.1"/>
    </source>
</evidence>
<name>A0AAD5R0E7_PARTN</name>
<dbReference type="Proteomes" id="UP001196413">
    <property type="component" value="Unassembled WGS sequence"/>
</dbReference>
<feature type="region of interest" description="Disordered" evidence="1">
    <location>
        <begin position="65"/>
        <end position="97"/>
    </location>
</feature>